<evidence type="ECO:0000256" key="15">
    <source>
        <dbReference type="PIRSR" id="PIRSR605511-2"/>
    </source>
</evidence>
<feature type="binding site" evidence="15">
    <location>
        <position position="109"/>
    </location>
    <ligand>
        <name>substrate</name>
    </ligand>
</feature>
<feature type="non-terminal residue" evidence="17">
    <location>
        <position position="508"/>
    </location>
</feature>
<feature type="domain" description="SMP-30/Gluconolactonase/LRE-like region" evidence="16">
    <location>
        <begin position="14"/>
        <end position="274"/>
    </location>
</feature>
<comment type="cofactor">
    <cofactor evidence="2">
        <name>Ca(2+)</name>
        <dbReference type="ChEBI" id="CHEBI:29108"/>
    </cofactor>
</comment>
<comment type="catalytic activity">
    <reaction evidence="1">
        <text>D-glucono-1,5-lactone + H2O = D-gluconate + H(+)</text>
        <dbReference type="Rhea" id="RHEA:10440"/>
        <dbReference type="ChEBI" id="CHEBI:15377"/>
        <dbReference type="ChEBI" id="CHEBI:15378"/>
        <dbReference type="ChEBI" id="CHEBI:16217"/>
        <dbReference type="ChEBI" id="CHEBI:18391"/>
        <dbReference type="EC" id="3.1.1.17"/>
    </reaction>
</comment>
<dbReference type="InterPro" id="IPR011042">
    <property type="entry name" value="6-blade_b-propeller_TolB-like"/>
</dbReference>
<evidence type="ECO:0000313" key="18">
    <source>
        <dbReference type="Proteomes" id="UP000292052"/>
    </source>
</evidence>
<proteinExistence type="inferred from homology"/>
<dbReference type="PANTHER" id="PTHR10907:SF66">
    <property type="entry name" value="MIP34848P1-RELATED"/>
    <property type="match status" value="1"/>
</dbReference>
<dbReference type="FunFam" id="2.120.10.30:FF:000027">
    <property type="entry name" value="Regucalcin homologue"/>
    <property type="match status" value="1"/>
</dbReference>
<dbReference type="Proteomes" id="UP000292052">
    <property type="component" value="Unassembled WGS sequence"/>
</dbReference>
<dbReference type="OrthoDB" id="423498at2759"/>
<feature type="binding site" evidence="15">
    <location>
        <position position="162"/>
    </location>
    <ligand>
        <name>a divalent metal cation</name>
        <dbReference type="ChEBI" id="CHEBI:60240"/>
    </ligand>
</feature>
<dbReference type="STRING" id="1661398.A0A482WBT1"/>
<evidence type="ECO:0000256" key="14">
    <source>
        <dbReference type="PIRSR" id="PIRSR605511-1"/>
    </source>
</evidence>
<keyword evidence="15" id="KW-0862">Zinc</keyword>
<evidence type="ECO:0000256" key="7">
    <source>
        <dbReference type="ARBA" id="ARBA00013227"/>
    </source>
</evidence>
<evidence type="ECO:0000256" key="3">
    <source>
        <dbReference type="ARBA" id="ARBA00001936"/>
    </source>
</evidence>
<dbReference type="InterPro" id="IPR013658">
    <property type="entry name" value="SGL"/>
</dbReference>
<protein>
    <recommendedName>
        <fullName evidence="8">Regucalcin</fullName>
        <ecNumber evidence="7">3.1.1.17</ecNumber>
    </recommendedName>
    <alternativeName>
        <fullName evidence="13">Gluconolactonase</fullName>
    </alternativeName>
</protein>
<evidence type="ECO:0000256" key="8">
    <source>
        <dbReference type="ARBA" id="ARBA00016808"/>
    </source>
</evidence>
<feature type="domain" description="SMP-30/Gluconolactonase/LRE-like region" evidence="16">
    <location>
        <begin position="306"/>
        <end position="507"/>
    </location>
</feature>
<dbReference type="Gene3D" id="2.120.10.30">
    <property type="entry name" value="TolB, C-terminal domain"/>
    <property type="match status" value="2"/>
</dbReference>
<dbReference type="Pfam" id="PF08450">
    <property type="entry name" value="SGL"/>
    <property type="match status" value="2"/>
</dbReference>
<reference evidence="17 18" key="1">
    <citation type="submission" date="2017-03" db="EMBL/GenBank/DDBJ databases">
        <title>Genome of the blue death feigning beetle - Asbolus verrucosus.</title>
        <authorList>
            <person name="Rider S.D."/>
        </authorList>
    </citation>
    <scope>NUCLEOTIDE SEQUENCE [LARGE SCALE GENOMIC DNA]</scope>
    <source>
        <strain evidence="17">Butters</strain>
        <tissue evidence="17">Head and leg muscle</tissue>
    </source>
</reference>
<feature type="active site" description="Proton donor/acceptor" evidence="14">
    <location>
        <position position="214"/>
    </location>
</feature>
<name>A0A482WBT1_ASBVE</name>
<evidence type="ECO:0000313" key="17">
    <source>
        <dbReference type="EMBL" id="RZC42656.1"/>
    </source>
</evidence>
<comment type="caution">
    <text evidence="17">The sequence shown here is derived from an EMBL/GenBank/DDBJ whole genome shotgun (WGS) entry which is preliminary data.</text>
</comment>
<evidence type="ECO:0000256" key="13">
    <source>
        <dbReference type="ARBA" id="ARBA00032464"/>
    </source>
</evidence>
<dbReference type="InterPro" id="IPR008367">
    <property type="entry name" value="Regucalcin"/>
</dbReference>
<evidence type="ECO:0000256" key="4">
    <source>
        <dbReference type="ARBA" id="ARBA00001946"/>
    </source>
</evidence>
<evidence type="ECO:0000256" key="5">
    <source>
        <dbReference type="ARBA" id="ARBA00004496"/>
    </source>
</evidence>
<comment type="subcellular location">
    <subcellularLocation>
        <location evidence="5">Cytoplasm</location>
    </subcellularLocation>
</comment>
<dbReference type="PRINTS" id="PR01791">
    <property type="entry name" value="REGUCALCIN"/>
</dbReference>
<dbReference type="PRINTS" id="PR01790">
    <property type="entry name" value="SMP30FAMILY"/>
</dbReference>
<dbReference type="AlphaFoldDB" id="A0A482WBT1"/>
<dbReference type="EMBL" id="QDEB01006243">
    <property type="protein sequence ID" value="RZC42656.1"/>
    <property type="molecule type" value="Genomic_DNA"/>
</dbReference>
<dbReference type="SUPFAM" id="SSF63829">
    <property type="entry name" value="Calcium-dependent phosphotriesterase"/>
    <property type="match status" value="2"/>
</dbReference>
<dbReference type="GO" id="GO:0019853">
    <property type="term" value="P:L-ascorbic acid biosynthetic process"/>
    <property type="evidence" value="ECO:0007669"/>
    <property type="project" value="TreeGrafter"/>
</dbReference>
<dbReference type="GO" id="GO:0005509">
    <property type="term" value="F:calcium ion binding"/>
    <property type="evidence" value="ECO:0007669"/>
    <property type="project" value="InterPro"/>
</dbReference>
<evidence type="ECO:0000256" key="6">
    <source>
        <dbReference type="ARBA" id="ARBA00008853"/>
    </source>
</evidence>
<feature type="binding site" evidence="15">
    <location>
        <position position="111"/>
    </location>
    <ligand>
        <name>substrate</name>
    </ligand>
</feature>
<comment type="cofactor">
    <cofactor evidence="4">
        <name>Mg(2+)</name>
        <dbReference type="ChEBI" id="CHEBI:18420"/>
    </cofactor>
</comment>
<evidence type="ECO:0000256" key="10">
    <source>
        <dbReference type="ARBA" id="ARBA00022723"/>
    </source>
</evidence>
<comment type="cofactor">
    <cofactor evidence="15">
        <name>Zn(2+)</name>
        <dbReference type="ChEBI" id="CHEBI:29105"/>
    </cofactor>
    <text evidence="15">Binds 1 divalent metal cation per subunit.</text>
</comment>
<keyword evidence="11" id="KW-0378">Hydrolase</keyword>
<evidence type="ECO:0000256" key="9">
    <source>
        <dbReference type="ARBA" id="ARBA00022490"/>
    </source>
</evidence>
<organism evidence="17 18">
    <name type="scientific">Asbolus verrucosus</name>
    <name type="common">Desert ironclad beetle</name>
    <dbReference type="NCBI Taxonomy" id="1661398"/>
    <lineage>
        <taxon>Eukaryota</taxon>
        <taxon>Metazoa</taxon>
        <taxon>Ecdysozoa</taxon>
        <taxon>Arthropoda</taxon>
        <taxon>Hexapoda</taxon>
        <taxon>Insecta</taxon>
        <taxon>Pterygota</taxon>
        <taxon>Neoptera</taxon>
        <taxon>Endopterygota</taxon>
        <taxon>Coleoptera</taxon>
        <taxon>Polyphaga</taxon>
        <taxon>Cucujiformia</taxon>
        <taxon>Tenebrionidae</taxon>
        <taxon>Pimeliinae</taxon>
        <taxon>Asbolus</taxon>
    </lineage>
</organism>
<dbReference type="GO" id="GO:0004341">
    <property type="term" value="F:gluconolactonase activity"/>
    <property type="evidence" value="ECO:0007669"/>
    <property type="project" value="UniProtKB-EC"/>
</dbReference>
<dbReference type="EC" id="3.1.1.17" evidence="7"/>
<comment type="similarity">
    <text evidence="6">Belongs to the SMP-30/CGR1 family.</text>
</comment>
<comment type="cofactor">
    <cofactor evidence="3">
        <name>Mn(2+)</name>
        <dbReference type="ChEBI" id="CHEBI:29035"/>
    </cofactor>
</comment>
<keyword evidence="12" id="KW-0106">Calcium</keyword>
<evidence type="ECO:0000256" key="2">
    <source>
        <dbReference type="ARBA" id="ARBA00001913"/>
    </source>
</evidence>
<dbReference type="PANTHER" id="PTHR10907">
    <property type="entry name" value="REGUCALCIN"/>
    <property type="match status" value="1"/>
</dbReference>
<gene>
    <name evidence="17" type="ORF">BDFB_001661</name>
</gene>
<evidence type="ECO:0000256" key="1">
    <source>
        <dbReference type="ARBA" id="ARBA00001589"/>
    </source>
</evidence>
<feature type="binding site" evidence="15">
    <location>
        <position position="16"/>
    </location>
    <ligand>
        <name>a divalent metal cation</name>
        <dbReference type="ChEBI" id="CHEBI:60240"/>
    </ligand>
</feature>
<feature type="binding site" evidence="15">
    <location>
        <position position="129"/>
    </location>
    <ligand>
        <name>substrate</name>
    </ligand>
</feature>
<dbReference type="GO" id="GO:0005737">
    <property type="term" value="C:cytoplasm"/>
    <property type="evidence" value="ECO:0007669"/>
    <property type="project" value="UniProtKB-SubCell"/>
</dbReference>
<evidence type="ECO:0000259" key="16">
    <source>
        <dbReference type="Pfam" id="PF08450"/>
    </source>
</evidence>
<keyword evidence="18" id="KW-1185">Reference proteome</keyword>
<dbReference type="GO" id="GO:0030234">
    <property type="term" value="F:enzyme regulator activity"/>
    <property type="evidence" value="ECO:0007669"/>
    <property type="project" value="InterPro"/>
</dbReference>
<sequence length="508" mass="55912">MAPVIEVVTERVTLGEGPHWDQATQTLYYVDIFGQAIHKYVPSTNTHTKVVIEGGPVTLVVPVEGTTDQFLISIGRKLVLVTWDGVSGKISDSELLIEVENKPGYFNNRFNDGKADPAGRLWAGTMGPEPEIGKLEKEKGALYTLIGKHQVKTHLTKVSIANGLAWNVGLKKMYYIDSPRRTVDEYDYNMEKGEICNRKVVFNLDTHDIPGVPDGMTMDTDGNLWVAVFDGACLLHINPRTSELLSRIDFPVRQITAAAFGGPNLDELYVTSAQLVVNGSKQPQPAGAVFKVTGTGAKGQPGFKAPHWDVDSQTLYFVDIIGQNIFKYTPATKKVAKASVAPEQPTFIIPVADKKNQFIVSLNRALSIISWDGESDNVSIVEQLCTVDDSPETPNNKFNDGKCDSSGRLWAGTQGLASEIPKTQPLGNLYTFDSKRHLTKHVDKIRIANGLAFNEKIKKMYYIDSLAGTVDQFDFHVTNGTLANRQVLFTLKKHNIPGMPDGMTIDTD</sequence>
<dbReference type="InterPro" id="IPR005511">
    <property type="entry name" value="SMP-30"/>
</dbReference>
<accession>A0A482WBT1</accession>
<feature type="binding site" evidence="15">
    <location>
        <position position="214"/>
    </location>
    <ligand>
        <name>a divalent metal cation</name>
        <dbReference type="ChEBI" id="CHEBI:60240"/>
    </ligand>
</feature>
<keyword evidence="9" id="KW-0963">Cytoplasm</keyword>
<evidence type="ECO:0000256" key="12">
    <source>
        <dbReference type="ARBA" id="ARBA00022837"/>
    </source>
</evidence>
<evidence type="ECO:0000256" key="11">
    <source>
        <dbReference type="ARBA" id="ARBA00022801"/>
    </source>
</evidence>
<keyword evidence="10 15" id="KW-0479">Metal-binding</keyword>